<comment type="caution">
    <text evidence="6">The sequence shown here is derived from an EMBL/GenBank/DDBJ whole genome shotgun (WGS) entry which is preliminary data.</text>
</comment>
<organism evidence="6 7">
    <name type="scientific">Polaribacter filamentus</name>
    <dbReference type="NCBI Taxonomy" id="53483"/>
    <lineage>
        <taxon>Bacteria</taxon>
        <taxon>Pseudomonadati</taxon>
        <taxon>Bacteroidota</taxon>
        <taxon>Flavobacteriia</taxon>
        <taxon>Flavobacteriales</taxon>
        <taxon>Flavobacteriaceae</taxon>
    </lineage>
</organism>
<evidence type="ECO:0000256" key="3">
    <source>
        <dbReference type="PROSITE-ProRule" id="PRU00339"/>
    </source>
</evidence>
<evidence type="ECO:0000313" key="7">
    <source>
        <dbReference type="Proteomes" id="UP000239522"/>
    </source>
</evidence>
<evidence type="ECO:0000256" key="2">
    <source>
        <dbReference type="ARBA" id="ARBA00022803"/>
    </source>
</evidence>
<dbReference type="OrthoDB" id="9793489at2"/>
<dbReference type="SMART" id="SM00028">
    <property type="entry name" value="TPR"/>
    <property type="match status" value="2"/>
</dbReference>
<dbReference type="Gene3D" id="1.25.40.10">
    <property type="entry name" value="Tetratricopeptide repeat domain"/>
    <property type="match status" value="1"/>
</dbReference>
<keyword evidence="1" id="KW-0677">Repeat</keyword>
<keyword evidence="2 3" id="KW-0802">TPR repeat</keyword>
<dbReference type="RefSeq" id="WP_104809544.1">
    <property type="nucleotide sequence ID" value="NZ_MQUA01000013.1"/>
</dbReference>
<name>A0A2S7KXG5_9FLAO</name>
<dbReference type="EMBL" id="MQUA01000013">
    <property type="protein sequence ID" value="PQB07327.1"/>
    <property type="molecule type" value="Genomic_DNA"/>
</dbReference>
<gene>
    <name evidence="6" type="ORF">BST83_09270</name>
</gene>
<feature type="chain" id="PRO_5015647798" description="Beta-lactamase-related domain-containing protein" evidence="4">
    <location>
        <begin position="23"/>
        <end position="488"/>
    </location>
</feature>
<dbReference type="PANTHER" id="PTHR46825">
    <property type="entry name" value="D-ALANYL-D-ALANINE-CARBOXYPEPTIDASE/ENDOPEPTIDASE AMPH"/>
    <property type="match status" value="1"/>
</dbReference>
<feature type="domain" description="Beta-lactamase-related" evidence="5">
    <location>
        <begin position="46"/>
        <end position="346"/>
    </location>
</feature>
<evidence type="ECO:0000256" key="4">
    <source>
        <dbReference type="SAM" id="SignalP"/>
    </source>
</evidence>
<evidence type="ECO:0000256" key="1">
    <source>
        <dbReference type="ARBA" id="ARBA00022737"/>
    </source>
</evidence>
<dbReference type="Pfam" id="PF00144">
    <property type="entry name" value="Beta-lactamase"/>
    <property type="match status" value="1"/>
</dbReference>
<dbReference type="InterPro" id="IPR012338">
    <property type="entry name" value="Beta-lactam/transpept-like"/>
</dbReference>
<proteinExistence type="predicted"/>
<evidence type="ECO:0000313" key="6">
    <source>
        <dbReference type="EMBL" id="PQB07327.1"/>
    </source>
</evidence>
<dbReference type="InterPro" id="IPR019734">
    <property type="entry name" value="TPR_rpt"/>
</dbReference>
<dbReference type="SUPFAM" id="SSF48452">
    <property type="entry name" value="TPR-like"/>
    <property type="match status" value="1"/>
</dbReference>
<dbReference type="Pfam" id="PF07719">
    <property type="entry name" value="TPR_2"/>
    <property type="match status" value="1"/>
</dbReference>
<feature type="signal peptide" evidence="4">
    <location>
        <begin position="1"/>
        <end position="22"/>
    </location>
</feature>
<reference evidence="6 7" key="1">
    <citation type="submission" date="2016-11" db="EMBL/GenBank/DDBJ databases">
        <title>Trade-off between light-utilization and light-protection in marine flavobacteria.</title>
        <authorList>
            <person name="Kumagai Y."/>
        </authorList>
    </citation>
    <scope>NUCLEOTIDE SEQUENCE [LARGE SCALE GENOMIC DNA]</scope>
    <source>
        <strain evidence="6 7">ATCC 700397</strain>
    </source>
</reference>
<dbReference type="PANTHER" id="PTHR46825:SF9">
    <property type="entry name" value="BETA-LACTAMASE-RELATED DOMAIN-CONTAINING PROTEIN"/>
    <property type="match status" value="1"/>
</dbReference>
<keyword evidence="4" id="KW-0732">Signal</keyword>
<evidence type="ECO:0000259" key="5">
    <source>
        <dbReference type="Pfam" id="PF00144"/>
    </source>
</evidence>
<protein>
    <recommendedName>
        <fullName evidence="5">Beta-lactamase-related domain-containing protein</fullName>
    </recommendedName>
</protein>
<dbReference type="SUPFAM" id="SSF56601">
    <property type="entry name" value="beta-lactamase/transpeptidase-like"/>
    <property type="match status" value="1"/>
</dbReference>
<dbReference type="PROSITE" id="PS50005">
    <property type="entry name" value="TPR"/>
    <property type="match status" value="1"/>
</dbReference>
<dbReference type="InterPro" id="IPR013105">
    <property type="entry name" value="TPR_2"/>
</dbReference>
<dbReference type="Gene3D" id="3.40.710.10">
    <property type="entry name" value="DD-peptidase/beta-lactamase superfamily"/>
    <property type="match status" value="1"/>
</dbReference>
<dbReference type="InterPro" id="IPR011990">
    <property type="entry name" value="TPR-like_helical_dom_sf"/>
</dbReference>
<sequence>MKITKLTILLAYLTTGTFMVTAQQNEDKQAIDRISAYLQESEKNGLTGAVLIARGDKVLYNEAFGMADKEKNVRNTTKTVFDIGSVSKQFTATAILKLEEQGKLKEEDPISKFFKNLPEDKKNITIHQLLIHSAGITQGIGNSDFDHISVNDYFKQLFATKLLHQPGQKHEYSNAGYSILARIIELVSRQSYESFLNEYLFLPAEMYHTGYLLPKWENCILAKGYNYQVINTGSMVSRYQQDGKVSRVLLGNGGINSTQEDMFKWYLALRSNKVLSKSATKKLTTPYILEFEGETSYYAYGWVIFKTPRGTNMVAHDGSNATFFYDFRWFPEEDIVILYATSSLTDSVSRIGWWVDKMFFDPTYTPKNIEVNFVSTLLDFAYHYKGAPNELASSIKMKFGDKIDKPFYLSRLGGILSRNNKLDKAIIIAELNIELFPNNSNIWDSLGQIYYSSGNKKKALKAYKKAFALDSENSYAKDMVTKLESKNR</sequence>
<dbReference type="InterPro" id="IPR050491">
    <property type="entry name" value="AmpC-like"/>
</dbReference>
<dbReference type="InterPro" id="IPR001466">
    <property type="entry name" value="Beta-lactam-related"/>
</dbReference>
<keyword evidence="7" id="KW-1185">Reference proteome</keyword>
<dbReference type="Proteomes" id="UP000239522">
    <property type="component" value="Unassembled WGS sequence"/>
</dbReference>
<dbReference type="AlphaFoldDB" id="A0A2S7KXG5"/>
<feature type="repeat" description="TPR" evidence="3">
    <location>
        <begin position="440"/>
        <end position="473"/>
    </location>
</feature>
<accession>A0A2S7KXG5</accession>